<dbReference type="Proteomes" id="UP000189857">
    <property type="component" value="Unassembled WGS sequence"/>
</dbReference>
<dbReference type="RefSeq" id="WP_078787615.1">
    <property type="nucleotide sequence ID" value="NZ_FMTO01000009.1"/>
</dbReference>
<sequence>MNVITISGKAQSGKDTTAKLLKEQLEDMGYSVLITHYADLLKYQAKTLFGWNGEKDEVGRSLLQRLGTDIVRKKNENYWAQYVIDMLKMYCDEWDFVIIPDARFENEIIAVKNCFPTIAVRVYSDNYNNGLTDEQKKHPSETALDNFKFDYEILNNSRTMEDLKSRVNLFVQEIVR</sequence>
<organism evidence="1 2">
    <name type="scientific">Eubacterium ruminantium</name>
    <dbReference type="NCBI Taxonomy" id="42322"/>
    <lineage>
        <taxon>Bacteria</taxon>
        <taxon>Bacillati</taxon>
        <taxon>Bacillota</taxon>
        <taxon>Clostridia</taxon>
        <taxon>Eubacteriales</taxon>
        <taxon>Eubacteriaceae</taxon>
        <taxon>Eubacterium</taxon>
    </lineage>
</organism>
<dbReference type="GO" id="GO:0016301">
    <property type="term" value="F:kinase activity"/>
    <property type="evidence" value="ECO:0007669"/>
    <property type="project" value="UniProtKB-KW"/>
</dbReference>
<accession>A0A1T4P073</accession>
<dbReference type="Gene3D" id="3.40.50.300">
    <property type="entry name" value="P-loop containing nucleotide triphosphate hydrolases"/>
    <property type="match status" value="1"/>
</dbReference>
<evidence type="ECO:0000313" key="1">
    <source>
        <dbReference type="EMBL" id="SJZ84964.1"/>
    </source>
</evidence>
<dbReference type="InterPro" id="IPR027417">
    <property type="entry name" value="P-loop_NTPase"/>
</dbReference>
<reference evidence="1 2" key="1">
    <citation type="submission" date="2017-02" db="EMBL/GenBank/DDBJ databases">
        <authorList>
            <person name="Peterson S.W."/>
        </authorList>
    </citation>
    <scope>NUCLEOTIDE SEQUENCE [LARGE SCALE GENOMIC DNA]</scope>
    <source>
        <strain evidence="1 2">ATCC 17233</strain>
    </source>
</reference>
<dbReference type="OrthoDB" id="1904948at2"/>
<dbReference type="InterPro" id="IPR048444">
    <property type="entry name" value="DNMK"/>
</dbReference>
<keyword evidence="1" id="KW-0418">Kinase</keyword>
<protein>
    <submittedName>
        <fullName evidence="1">Phosphomevalonate kinase</fullName>
    </submittedName>
</protein>
<evidence type="ECO:0000313" key="2">
    <source>
        <dbReference type="Proteomes" id="UP000189857"/>
    </source>
</evidence>
<dbReference type="EMBL" id="FUXA01000010">
    <property type="protein sequence ID" value="SJZ84964.1"/>
    <property type="molecule type" value="Genomic_DNA"/>
</dbReference>
<name>A0A1T4P073_9FIRM</name>
<dbReference type="AlphaFoldDB" id="A0A1T4P073"/>
<dbReference type="Pfam" id="PF21448">
    <property type="entry name" value="DNMK"/>
    <property type="match status" value="1"/>
</dbReference>
<proteinExistence type="predicted"/>
<keyword evidence="1" id="KW-0808">Transferase</keyword>
<dbReference type="SUPFAM" id="SSF52540">
    <property type="entry name" value="P-loop containing nucleoside triphosphate hydrolases"/>
    <property type="match status" value="1"/>
</dbReference>
<keyword evidence="2" id="KW-1185">Reference proteome</keyword>
<gene>
    <name evidence="1" type="ORF">SAMN02745110_01792</name>
</gene>